<reference evidence="2" key="1">
    <citation type="submission" date="2020-02" db="EMBL/GenBank/DDBJ databases">
        <authorList>
            <person name="Meier V. D."/>
        </authorList>
    </citation>
    <scope>NUCLEOTIDE SEQUENCE</scope>
    <source>
        <strain evidence="2">AVDCRST_MAG32</strain>
    </source>
</reference>
<evidence type="ECO:0000256" key="1">
    <source>
        <dbReference type="SAM" id="MobiDB-lite"/>
    </source>
</evidence>
<feature type="compositionally biased region" description="Basic and acidic residues" evidence="1">
    <location>
        <begin position="15"/>
        <end position="28"/>
    </location>
</feature>
<feature type="non-terminal residue" evidence="2">
    <location>
        <position position="1"/>
    </location>
</feature>
<protein>
    <submittedName>
        <fullName evidence="2">Putative membrane protein</fullName>
    </submittedName>
</protein>
<feature type="region of interest" description="Disordered" evidence="1">
    <location>
        <begin position="1"/>
        <end position="170"/>
    </location>
</feature>
<feature type="compositionally biased region" description="Basic residues" evidence="1">
    <location>
        <begin position="132"/>
        <end position="170"/>
    </location>
</feature>
<feature type="compositionally biased region" description="Basic residues" evidence="1">
    <location>
        <begin position="272"/>
        <end position="282"/>
    </location>
</feature>
<sequence>ERSSGSRPCLRPRPVRRDGLHRGADRRLPRGPRAGRPALGDRRSQRDEARRGRRPARHGCRRRRARRRRDGRRVPLGGRPPGAGRGLHRRPLPPARRAARRGVRRGRHGLRRPHRRAGVRRPDVAGPPPDRRPHRRPARPRLRLRLHPPRPRRLLHRPAAPRRRADHAAGRRAVRGLVLRWDLPLRAAPDVAGHAGQAGVRRPPPRRAATRRPLVAVRHRTTAPRPGARLLAAPAPDHRPGRGRAQRRGAGVVRTEVPLLPLGRHQDPALRGGRRRGRRRPRGSGPGEAGPRLPARQGAAGLGARRVQAGEVLVHRGLRRRGRRADGPHAGQRRRPGLHRDGQDAGRVGDVPRPRRPARDARPGHHRRRDGRRAAGAAAGGRHPVRGPL</sequence>
<dbReference type="EMBL" id="CADCUM010000125">
    <property type="protein sequence ID" value="CAA9404521.1"/>
    <property type="molecule type" value="Genomic_DNA"/>
</dbReference>
<feature type="region of interest" description="Disordered" evidence="1">
    <location>
        <begin position="224"/>
        <end position="389"/>
    </location>
</feature>
<feature type="non-terminal residue" evidence="2">
    <location>
        <position position="389"/>
    </location>
</feature>
<dbReference type="AlphaFoldDB" id="A0A6J4P2R8"/>
<accession>A0A6J4P2R8</accession>
<evidence type="ECO:0000313" key="2">
    <source>
        <dbReference type="EMBL" id="CAA9404521.1"/>
    </source>
</evidence>
<organism evidence="2">
    <name type="scientific">uncultured Nocardioides sp</name>
    <dbReference type="NCBI Taxonomy" id="198441"/>
    <lineage>
        <taxon>Bacteria</taxon>
        <taxon>Bacillati</taxon>
        <taxon>Actinomycetota</taxon>
        <taxon>Actinomycetes</taxon>
        <taxon>Propionibacteriales</taxon>
        <taxon>Nocardioidaceae</taxon>
        <taxon>Nocardioides</taxon>
        <taxon>environmental samples</taxon>
    </lineage>
</organism>
<feature type="region of interest" description="Disordered" evidence="1">
    <location>
        <begin position="192"/>
        <end position="211"/>
    </location>
</feature>
<name>A0A6J4P2R8_9ACTN</name>
<feature type="compositionally biased region" description="Low complexity" evidence="1">
    <location>
        <begin position="374"/>
        <end position="389"/>
    </location>
</feature>
<feature type="compositionally biased region" description="Basic residues" evidence="1">
    <location>
        <begin position="51"/>
        <end position="71"/>
    </location>
</feature>
<feature type="compositionally biased region" description="Basic and acidic residues" evidence="1">
    <location>
        <begin position="350"/>
        <end position="363"/>
    </location>
</feature>
<feature type="compositionally biased region" description="Low complexity" evidence="1">
    <location>
        <begin position="289"/>
        <end position="310"/>
    </location>
</feature>
<feature type="compositionally biased region" description="Basic residues" evidence="1">
    <location>
        <begin position="86"/>
        <end position="119"/>
    </location>
</feature>
<feature type="compositionally biased region" description="Low complexity" evidence="1">
    <location>
        <begin position="224"/>
        <end position="235"/>
    </location>
</feature>
<feature type="compositionally biased region" description="Basic and acidic residues" evidence="1">
    <location>
        <begin position="39"/>
        <end position="50"/>
    </location>
</feature>
<gene>
    <name evidence="2" type="ORF">AVDCRST_MAG32-3179</name>
</gene>
<proteinExistence type="predicted"/>